<organism evidence="4 5">
    <name type="scientific">Nitzschia inconspicua</name>
    <dbReference type="NCBI Taxonomy" id="303405"/>
    <lineage>
        <taxon>Eukaryota</taxon>
        <taxon>Sar</taxon>
        <taxon>Stramenopiles</taxon>
        <taxon>Ochrophyta</taxon>
        <taxon>Bacillariophyta</taxon>
        <taxon>Bacillariophyceae</taxon>
        <taxon>Bacillariophycidae</taxon>
        <taxon>Bacillariales</taxon>
        <taxon>Bacillariaceae</taxon>
        <taxon>Nitzschia</taxon>
    </lineage>
</organism>
<evidence type="ECO:0000256" key="3">
    <source>
        <dbReference type="SAM" id="SignalP"/>
    </source>
</evidence>
<keyword evidence="3" id="KW-0732">Signal</keyword>
<feature type="compositionally biased region" description="Basic and acidic residues" evidence="1">
    <location>
        <begin position="374"/>
        <end position="386"/>
    </location>
</feature>
<reference evidence="4" key="1">
    <citation type="journal article" date="2021" name="Sci. Rep.">
        <title>Diploid genomic architecture of Nitzschia inconspicua, an elite biomass production diatom.</title>
        <authorList>
            <person name="Oliver A."/>
            <person name="Podell S."/>
            <person name="Pinowska A."/>
            <person name="Traller J.C."/>
            <person name="Smith S.R."/>
            <person name="McClure R."/>
            <person name="Beliaev A."/>
            <person name="Bohutskyi P."/>
            <person name="Hill E.A."/>
            <person name="Rabines A."/>
            <person name="Zheng H."/>
            <person name="Allen L.Z."/>
            <person name="Kuo A."/>
            <person name="Grigoriev I.V."/>
            <person name="Allen A.E."/>
            <person name="Hazlebeck D."/>
            <person name="Allen E.E."/>
        </authorList>
    </citation>
    <scope>NUCLEOTIDE SEQUENCE</scope>
    <source>
        <strain evidence="4">Hildebrandi</strain>
    </source>
</reference>
<keyword evidence="5" id="KW-1185">Reference proteome</keyword>
<feature type="compositionally biased region" description="Polar residues" evidence="1">
    <location>
        <begin position="357"/>
        <end position="367"/>
    </location>
</feature>
<sequence>MMRISIREFSLVLLLLLTAALARHHENSVRRRTAIRGVSSSQHSVRELGVGHGGRDNGGKGKSGKGKGSSGKGDESSKNGRGGSSDSKRKNDHDEEDDDSYIDSEDLPTAKDQKSSDDSEDSEGKNPKEGPGAVGQKGAKKGEGKGKGMGNGHSEHENVETFRRDVPDFTISYVIPSSRKAEIPQAADYNELSVVSEEFLDRMFGSVFEDLAVGHYGTAAYVMTNEGAPFLVGFRVTLDFTMPGEVPTVQFLINRVQEAFERESSRATYLFDLNTMSETNPFSATTSFRLIAASGNSNDGLIGGPGTNKPPNVSSEDSGMMKNRVMISLLAAIGILVLVLAGFLWAKGQKKPKFAPTRQSDSSSTLPFYNGKLGIEDRDNETERSGSIEEYGADDETVQYLNSLRERYKDHIVESVQGDETTIGYQDIVDAKPDIIEETDGLLLLQQHQQQTVESTYGGAPTTLPIEQKAISALSVRDLLNMELNSTDPYLDDDLGSVMN</sequence>
<feature type="compositionally biased region" description="Acidic residues" evidence="1">
    <location>
        <begin position="94"/>
        <end position="106"/>
    </location>
</feature>
<feature type="compositionally biased region" description="Basic and acidic residues" evidence="1">
    <location>
        <begin position="108"/>
        <end position="128"/>
    </location>
</feature>
<feature type="region of interest" description="Disordered" evidence="1">
    <location>
        <begin position="353"/>
        <end position="386"/>
    </location>
</feature>
<accession>A0A9K3PC76</accession>
<evidence type="ECO:0008006" key="6">
    <source>
        <dbReference type="Google" id="ProtNLM"/>
    </source>
</evidence>
<evidence type="ECO:0000313" key="4">
    <source>
        <dbReference type="EMBL" id="KAG7341635.1"/>
    </source>
</evidence>
<name>A0A9K3PC76_9STRA</name>
<evidence type="ECO:0000256" key="2">
    <source>
        <dbReference type="SAM" id="Phobius"/>
    </source>
</evidence>
<evidence type="ECO:0000256" key="1">
    <source>
        <dbReference type="SAM" id="MobiDB-lite"/>
    </source>
</evidence>
<keyword evidence="2" id="KW-0472">Membrane</keyword>
<dbReference type="AlphaFoldDB" id="A0A9K3PC76"/>
<keyword evidence="2" id="KW-1133">Transmembrane helix</keyword>
<reference evidence="4" key="2">
    <citation type="submission" date="2021-04" db="EMBL/GenBank/DDBJ databases">
        <authorList>
            <person name="Podell S."/>
        </authorList>
    </citation>
    <scope>NUCLEOTIDE SEQUENCE</scope>
    <source>
        <strain evidence="4">Hildebrandi</strain>
    </source>
</reference>
<proteinExistence type="predicted"/>
<dbReference type="OrthoDB" id="54185at2759"/>
<evidence type="ECO:0000313" key="5">
    <source>
        <dbReference type="Proteomes" id="UP000693970"/>
    </source>
</evidence>
<keyword evidence="2" id="KW-0812">Transmembrane</keyword>
<feature type="chain" id="PRO_5039926142" description="SEA domain-containing protein" evidence="3">
    <location>
        <begin position="23"/>
        <end position="500"/>
    </location>
</feature>
<gene>
    <name evidence="4" type="ORF">IV203_023588</name>
</gene>
<feature type="signal peptide" evidence="3">
    <location>
        <begin position="1"/>
        <end position="22"/>
    </location>
</feature>
<protein>
    <recommendedName>
        <fullName evidence="6">SEA domain-containing protein</fullName>
    </recommendedName>
</protein>
<feature type="compositionally biased region" description="Basic and acidic residues" evidence="1">
    <location>
        <begin position="153"/>
        <end position="162"/>
    </location>
</feature>
<comment type="caution">
    <text evidence="4">The sequence shown here is derived from an EMBL/GenBank/DDBJ whole genome shotgun (WGS) entry which is preliminary data.</text>
</comment>
<dbReference type="EMBL" id="JAGRRH010000026">
    <property type="protein sequence ID" value="KAG7341635.1"/>
    <property type="molecule type" value="Genomic_DNA"/>
</dbReference>
<dbReference type="Proteomes" id="UP000693970">
    <property type="component" value="Unassembled WGS sequence"/>
</dbReference>
<feature type="transmembrane region" description="Helical" evidence="2">
    <location>
        <begin position="325"/>
        <end position="346"/>
    </location>
</feature>
<feature type="region of interest" description="Disordered" evidence="1">
    <location>
        <begin position="26"/>
        <end position="162"/>
    </location>
</feature>